<protein>
    <recommendedName>
        <fullName evidence="3">N-acetyltransferase domain-containing protein</fullName>
    </recommendedName>
</protein>
<dbReference type="PANTHER" id="PTHR43877">
    <property type="entry name" value="AMINOALKYLPHOSPHONATE N-ACETYLTRANSFERASE-RELATED-RELATED"/>
    <property type="match status" value="1"/>
</dbReference>
<keyword evidence="2" id="KW-0012">Acyltransferase</keyword>
<evidence type="ECO:0000259" key="3">
    <source>
        <dbReference type="PROSITE" id="PS51186"/>
    </source>
</evidence>
<dbReference type="AlphaFoldDB" id="A0A1S1X1Z1"/>
<dbReference type="InterPro" id="IPR050832">
    <property type="entry name" value="Bact_Acetyltransf"/>
</dbReference>
<dbReference type="SUPFAM" id="SSF55729">
    <property type="entry name" value="Acyl-CoA N-acyltransferases (Nat)"/>
    <property type="match status" value="1"/>
</dbReference>
<name>A0A1S1X1Z1_9NEIS</name>
<dbReference type="OrthoDB" id="7350013at2"/>
<evidence type="ECO:0000256" key="2">
    <source>
        <dbReference type="ARBA" id="ARBA00023315"/>
    </source>
</evidence>
<dbReference type="Gene3D" id="3.40.630.30">
    <property type="match status" value="1"/>
</dbReference>
<gene>
    <name evidence="4" type="ORF">BI347_08510</name>
</gene>
<proteinExistence type="predicted"/>
<dbReference type="STRING" id="1903179.BI347_08510"/>
<evidence type="ECO:0000256" key="1">
    <source>
        <dbReference type="ARBA" id="ARBA00022679"/>
    </source>
</evidence>
<keyword evidence="1" id="KW-0808">Transferase</keyword>
<dbReference type="EMBL" id="MKCS01000001">
    <property type="protein sequence ID" value="OHX13553.1"/>
    <property type="molecule type" value="Genomic_DNA"/>
</dbReference>
<feature type="domain" description="N-acetyltransferase" evidence="3">
    <location>
        <begin position="9"/>
        <end position="156"/>
    </location>
</feature>
<reference evidence="4 5" key="1">
    <citation type="submission" date="2016-09" db="EMBL/GenBank/DDBJ databases">
        <title>Chromobacterium muskegensis sp. nov., an insecticidal bacterium isolated from Sphagnum bogs.</title>
        <authorList>
            <person name="Sparks M.E."/>
            <person name="Blackburn M.B."/>
            <person name="Gundersen-Rindal D.E."/>
            <person name="Mitchell A."/>
            <person name="Farrar R."/>
            <person name="Kuhar D."/>
        </authorList>
    </citation>
    <scope>NUCLEOTIDE SEQUENCE [LARGE SCALE GENOMIC DNA]</scope>
    <source>
        <strain evidence="4 5">37-2</strain>
    </source>
</reference>
<dbReference type="Pfam" id="PF00583">
    <property type="entry name" value="Acetyltransf_1"/>
    <property type="match status" value="1"/>
</dbReference>
<dbReference type="CDD" id="cd04301">
    <property type="entry name" value="NAT_SF"/>
    <property type="match status" value="1"/>
</dbReference>
<dbReference type="Proteomes" id="UP000180088">
    <property type="component" value="Unassembled WGS sequence"/>
</dbReference>
<evidence type="ECO:0000313" key="5">
    <source>
        <dbReference type="Proteomes" id="UP000180088"/>
    </source>
</evidence>
<dbReference type="InterPro" id="IPR016181">
    <property type="entry name" value="Acyl_CoA_acyltransferase"/>
</dbReference>
<sequence length="309" mass="33329">MSARHPASAWARDYQAEDAAAVSALFRAVYGDHYVYPDVYLPSQIQQRNASGQWRSAVALLDGRLVGHATLWQDPARPGQAELALNVVHPDARGQGVASLLGRHLRAAAAVQGVALLTIKQVCSHPQSQYVAQTLGFHTSALMLDYVDSPFGKPEPESIVLGCLPLQPRPLPDLAWPAEWREWLQPLQQAFGQRAAVAPSARLPGLSLARHGQRLEITVHQPTAARLAEIATLPAGQLLYLKLALSADALALLPALRQAGFGFGGLLPDAGDGWLLLFLRGQRGDAIRFCDAQAERLHQLELQTTAAPG</sequence>
<comment type="caution">
    <text evidence="4">The sequence shown here is derived from an EMBL/GenBank/DDBJ whole genome shotgun (WGS) entry which is preliminary data.</text>
</comment>
<dbReference type="RefSeq" id="WP_071115710.1">
    <property type="nucleotide sequence ID" value="NZ_MKCS01000001.1"/>
</dbReference>
<dbReference type="GO" id="GO:0016747">
    <property type="term" value="F:acyltransferase activity, transferring groups other than amino-acyl groups"/>
    <property type="evidence" value="ECO:0007669"/>
    <property type="project" value="InterPro"/>
</dbReference>
<dbReference type="InterPro" id="IPR000182">
    <property type="entry name" value="GNAT_dom"/>
</dbReference>
<accession>A0A1S1X1Z1</accession>
<organism evidence="4 5">
    <name type="scientific">Chromobacterium sphagni</name>
    <dbReference type="NCBI Taxonomy" id="1903179"/>
    <lineage>
        <taxon>Bacteria</taxon>
        <taxon>Pseudomonadati</taxon>
        <taxon>Pseudomonadota</taxon>
        <taxon>Betaproteobacteria</taxon>
        <taxon>Neisseriales</taxon>
        <taxon>Chromobacteriaceae</taxon>
        <taxon>Chromobacterium</taxon>
    </lineage>
</organism>
<evidence type="ECO:0000313" key="4">
    <source>
        <dbReference type="EMBL" id="OHX13553.1"/>
    </source>
</evidence>
<dbReference type="PROSITE" id="PS51186">
    <property type="entry name" value="GNAT"/>
    <property type="match status" value="1"/>
</dbReference>